<protein>
    <submittedName>
        <fullName evidence="1">Uncharacterized protein</fullName>
    </submittedName>
</protein>
<dbReference type="EMBL" id="HACM01004043">
    <property type="protein sequence ID" value="CRZ04485.1"/>
    <property type="molecule type" value="Transcribed_RNA"/>
</dbReference>
<evidence type="ECO:0000313" key="1">
    <source>
        <dbReference type="EMBL" id="CRZ04485.1"/>
    </source>
</evidence>
<organism evidence="1">
    <name type="scientific">Spongospora subterranea</name>
    <dbReference type="NCBI Taxonomy" id="70186"/>
    <lineage>
        <taxon>Eukaryota</taxon>
        <taxon>Sar</taxon>
        <taxon>Rhizaria</taxon>
        <taxon>Endomyxa</taxon>
        <taxon>Phytomyxea</taxon>
        <taxon>Plasmodiophorida</taxon>
        <taxon>Plasmodiophoridae</taxon>
        <taxon>Spongospora</taxon>
    </lineage>
</organism>
<accession>A0A0H5QQY3</accession>
<proteinExistence type="predicted"/>
<name>A0A0H5QQY3_9EUKA</name>
<dbReference type="AlphaFoldDB" id="A0A0H5QQY3"/>
<sequence>MLLLPAYDALIHESDFISMIRQILIAFQVCGALDRTSLCIAQTFLTSLCMKIRMGMESSAFPVDLRSGPWVQVVLFSDVLKEFLLNTIAWGQHNNHHRNLYHVPGTVAASALAAASAAVTKIRNYICHGKHHHSTSSPDILVFPLECGRGPHMYEAGISMINDPTSLIKESRDRFIGKDILDIMAYLQRSTNILSDLDSCEVPQIASLSRRRLTLYH</sequence>
<reference evidence="1" key="1">
    <citation type="submission" date="2015-04" db="EMBL/GenBank/DDBJ databases">
        <title>The genome sequence of the plant pathogenic Rhizarian Plasmodiophora brassicae reveals insights in its biotrophic life cycle and the origin of chitin synthesis.</title>
        <authorList>
            <person name="Schwelm A."/>
            <person name="Fogelqvist J."/>
            <person name="Knaust A."/>
            <person name="Julke S."/>
            <person name="Lilja T."/>
            <person name="Dhandapani V."/>
            <person name="Bonilla-Rosso G."/>
            <person name="Karlsson M."/>
            <person name="Shevchenko A."/>
            <person name="Choi S.R."/>
            <person name="Kim H.G."/>
            <person name="Park J.Y."/>
            <person name="Lim Y.P."/>
            <person name="Ludwig-Muller J."/>
            <person name="Dixelius C."/>
        </authorList>
    </citation>
    <scope>NUCLEOTIDE SEQUENCE</scope>
    <source>
        <tissue evidence="1">Potato root galls</tissue>
    </source>
</reference>